<feature type="transmembrane region" description="Helical" evidence="6">
    <location>
        <begin position="105"/>
        <end position="129"/>
    </location>
</feature>
<evidence type="ECO:0000256" key="3">
    <source>
        <dbReference type="ARBA" id="ARBA00022989"/>
    </source>
</evidence>
<feature type="transmembrane region" description="Helical" evidence="6">
    <location>
        <begin position="260"/>
        <end position="282"/>
    </location>
</feature>
<feature type="domain" description="Sugar phosphate transporter" evidence="7">
    <location>
        <begin position="23"/>
        <end position="304"/>
    </location>
</feature>
<feature type="transmembrane region" description="Helical" evidence="6">
    <location>
        <begin position="80"/>
        <end position="99"/>
    </location>
</feature>
<reference evidence="8" key="1">
    <citation type="submission" date="2021-01" db="EMBL/GenBank/DDBJ databases">
        <authorList>
            <person name="Corre E."/>
            <person name="Pelletier E."/>
            <person name="Niang G."/>
            <person name="Scheremetjew M."/>
            <person name="Finn R."/>
            <person name="Kale V."/>
            <person name="Holt S."/>
            <person name="Cochrane G."/>
            <person name="Meng A."/>
            <person name="Brown T."/>
            <person name="Cohen L."/>
        </authorList>
    </citation>
    <scope>NUCLEOTIDE SEQUENCE</scope>
    <source>
        <strain evidence="8">CCMP219</strain>
    </source>
</reference>
<proteinExistence type="predicted"/>
<dbReference type="InterPro" id="IPR004853">
    <property type="entry name" value="Sugar_P_trans_dom"/>
</dbReference>
<keyword evidence="3 6" id="KW-1133">Transmembrane helix</keyword>
<keyword evidence="2 6" id="KW-0812">Transmembrane</keyword>
<feature type="transmembrane region" description="Helical" evidence="6">
    <location>
        <begin position="20"/>
        <end position="40"/>
    </location>
</feature>
<keyword evidence="4 6" id="KW-0472">Membrane</keyword>
<dbReference type="GO" id="GO:0016020">
    <property type="term" value="C:membrane"/>
    <property type="evidence" value="ECO:0007669"/>
    <property type="project" value="UniProtKB-SubCell"/>
</dbReference>
<feature type="region of interest" description="Disordered" evidence="5">
    <location>
        <begin position="313"/>
        <end position="351"/>
    </location>
</feature>
<feature type="transmembrane region" description="Helical" evidence="6">
    <location>
        <begin position="46"/>
        <end position="68"/>
    </location>
</feature>
<evidence type="ECO:0000313" key="8">
    <source>
        <dbReference type="EMBL" id="CAD8304276.1"/>
    </source>
</evidence>
<evidence type="ECO:0000256" key="2">
    <source>
        <dbReference type="ARBA" id="ARBA00022692"/>
    </source>
</evidence>
<name>A0A7R9VSQ7_9CHLO</name>
<dbReference type="AlphaFoldDB" id="A0A7R9VSQ7"/>
<accession>A0A7R9VSQ7</accession>
<feature type="transmembrane region" description="Helical" evidence="6">
    <location>
        <begin position="199"/>
        <end position="218"/>
    </location>
</feature>
<sequence>MGEARGSGPQSLGMQLAIQYGCMALWIFLSASVILVNKYILSVAGFPYPIALTCIHMGFGSVLAFVIVKLGLAEATPISADMYISSILPIGLLFAGTLWTSNSAYLYLSVSFIQILKATTPLVVFVVGCGFGTEKFTLNSLANMVVVGVGIAIASYGELLFVVIGVVLQCSSILCESTRLTLVQVLLQKRGVKLNPVSTLYHIAPACFVFLFLPFTYIELPKIVSDPDVNIDVPLLFGSAGIAFALNMSVFLLIGKTSALTMNIAGVVKDWLLIGLSVAIFGNAVTPIQLFGYGISFLGVCYYNYQKISAMKTSSAPSSRASDKEHAPSGNGEERVEERDNLLSKNDRGEK</sequence>
<feature type="transmembrane region" description="Helical" evidence="6">
    <location>
        <begin position="233"/>
        <end position="253"/>
    </location>
</feature>
<evidence type="ECO:0000256" key="1">
    <source>
        <dbReference type="ARBA" id="ARBA00004141"/>
    </source>
</evidence>
<organism evidence="8">
    <name type="scientific">Chlamydomonas euryale</name>
    <dbReference type="NCBI Taxonomy" id="1486919"/>
    <lineage>
        <taxon>Eukaryota</taxon>
        <taxon>Viridiplantae</taxon>
        <taxon>Chlorophyta</taxon>
        <taxon>core chlorophytes</taxon>
        <taxon>Chlorophyceae</taxon>
        <taxon>CS clade</taxon>
        <taxon>Chlamydomonadales</taxon>
        <taxon>Chlamydomonadaceae</taxon>
        <taxon>Chlamydomonas</taxon>
    </lineage>
</organism>
<dbReference type="InterPro" id="IPR050186">
    <property type="entry name" value="TPT_transporter"/>
</dbReference>
<feature type="compositionally biased region" description="Basic and acidic residues" evidence="5">
    <location>
        <begin position="321"/>
        <end position="351"/>
    </location>
</feature>
<evidence type="ECO:0000256" key="5">
    <source>
        <dbReference type="SAM" id="MobiDB-lite"/>
    </source>
</evidence>
<dbReference type="EMBL" id="HBEC01037623">
    <property type="protein sequence ID" value="CAD8304276.1"/>
    <property type="molecule type" value="Transcribed_RNA"/>
</dbReference>
<dbReference type="PANTHER" id="PTHR11132">
    <property type="entry name" value="SOLUTE CARRIER FAMILY 35"/>
    <property type="match status" value="1"/>
</dbReference>
<comment type="subcellular location">
    <subcellularLocation>
        <location evidence="1">Membrane</location>
        <topology evidence="1">Multi-pass membrane protein</topology>
    </subcellularLocation>
</comment>
<evidence type="ECO:0000256" key="6">
    <source>
        <dbReference type="SAM" id="Phobius"/>
    </source>
</evidence>
<protein>
    <recommendedName>
        <fullName evidence="7">Sugar phosphate transporter domain-containing protein</fullName>
    </recommendedName>
</protein>
<evidence type="ECO:0000256" key="4">
    <source>
        <dbReference type="ARBA" id="ARBA00023136"/>
    </source>
</evidence>
<evidence type="ECO:0000259" key="7">
    <source>
        <dbReference type="Pfam" id="PF03151"/>
    </source>
</evidence>
<gene>
    <name evidence="8" type="ORF">CEUR00632_LOCUS17489</name>
</gene>
<dbReference type="Pfam" id="PF03151">
    <property type="entry name" value="TPT"/>
    <property type="match status" value="1"/>
</dbReference>